<dbReference type="Pfam" id="PF20150">
    <property type="entry name" value="2EXR"/>
    <property type="match status" value="1"/>
</dbReference>
<evidence type="ECO:0000313" key="3">
    <source>
        <dbReference type="Proteomes" id="UP000283895"/>
    </source>
</evidence>
<comment type="caution">
    <text evidence="2">The sequence shown here is derived from an EMBL/GenBank/DDBJ whole genome shotgun (WGS) entry which is preliminary data.</text>
</comment>
<gene>
    <name evidence="2" type="ORF">VMCG_00729</name>
</gene>
<feature type="domain" description="2EXR" evidence="1">
    <location>
        <begin position="5"/>
        <end position="67"/>
    </location>
</feature>
<dbReference type="AlphaFoldDB" id="A0A423X7W4"/>
<reference evidence="2 3" key="1">
    <citation type="submission" date="2015-09" db="EMBL/GenBank/DDBJ databases">
        <title>Host preference determinants of Valsa canker pathogens revealed by comparative genomics.</title>
        <authorList>
            <person name="Yin Z."/>
            <person name="Huang L."/>
        </authorList>
    </citation>
    <scope>NUCLEOTIDE SEQUENCE [LARGE SCALE GENOMIC DNA]</scope>
    <source>
        <strain evidence="2 3">03-1</strain>
    </source>
</reference>
<dbReference type="EMBL" id="LKEA01000001">
    <property type="protein sequence ID" value="ROW12124.1"/>
    <property type="molecule type" value="Genomic_DNA"/>
</dbReference>
<name>A0A423X7W4_9PEZI</name>
<protein>
    <recommendedName>
        <fullName evidence="1">2EXR domain-containing protein</fullName>
    </recommendedName>
</protein>
<evidence type="ECO:0000259" key="1">
    <source>
        <dbReference type="Pfam" id="PF20150"/>
    </source>
</evidence>
<sequence>MAATFHKFPELEPELRLMVWKEALLGARDTRVVILYNDRVMPLKNLISPLLAVGHEARACAQAFYNVKLDILVVPQCGVYPDLLFEGVQKLAGAVRLERSGPEYALFIRKMLRERVAPDAIREAERDRLKVGEIYVSPEHDTLISGYDCDPDPRLDDLLDRHLIEFDLVYDDSPQPIEYTKEEADRLWQVELFPNLRCHYTLPLEIEEYDRFLLGVLRSEGRLPHNPERWVWHTGEYSQGEPVLVNELDWTWNLELEKLEAEGSDAQG</sequence>
<organism evidence="2 3">
    <name type="scientific">Cytospora schulzeri</name>
    <dbReference type="NCBI Taxonomy" id="448051"/>
    <lineage>
        <taxon>Eukaryota</taxon>
        <taxon>Fungi</taxon>
        <taxon>Dikarya</taxon>
        <taxon>Ascomycota</taxon>
        <taxon>Pezizomycotina</taxon>
        <taxon>Sordariomycetes</taxon>
        <taxon>Sordariomycetidae</taxon>
        <taxon>Diaporthales</taxon>
        <taxon>Cytosporaceae</taxon>
        <taxon>Cytospora</taxon>
    </lineage>
</organism>
<proteinExistence type="predicted"/>
<evidence type="ECO:0000313" key="2">
    <source>
        <dbReference type="EMBL" id="ROW12124.1"/>
    </source>
</evidence>
<dbReference type="OrthoDB" id="4707605at2759"/>
<dbReference type="Proteomes" id="UP000283895">
    <property type="component" value="Unassembled WGS sequence"/>
</dbReference>
<accession>A0A423X7W4</accession>
<keyword evidence="3" id="KW-1185">Reference proteome</keyword>
<dbReference type="InterPro" id="IPR045518">
    <property type="entry name" value="2EXR"/>
</dbReference>